<dbReference type="Proteomes" id="UP000245753">
    <property type="component" value="Unassembled WGS sequence"/>
</dbReference>
<dbReference type="PANTHER" id="PTHR43649:SF14">
    <property type="entry name" value="BLR3389 PROTEIN"/>
    <property type="match status" value="1"/>
</dbReference>
<gene>
    <name evidence="1" type="ORF">DF200_05520</name>
</gene>
<evidence type="ECO:0000313" key="1">
    <source>
        <dbReference type="EMBL" id="PWG59874.1"/>
    </source>
</evidence>
<dbReference type="InterPro" id="IPR050490">
    <property type="entry name" value="Bact_solute-bd_prot1"/>
</dbReference>
<protein>
    <submittedName>
        <fullName evidence="1">Sugar ABC transporter substrate-binding protein</fullName>
    </submittedName>
</protein>
<evidence type="ECO:0000313" key="2">
    <source>
        <dbReference type="Proteomes" id="UP000245753"/>
    </source>
</evidence>
<dbReference type="Gene3D" id="3.40.190.10">
    <property type="entry name" value="Periplasmic binding protein-like II"/>
    <property type="match status" value="2"/>
</dbReference>
<organism evidence="1 2">
    <name type="scientific">Bifidobacterium catulorum</name>
    <dbReference type="NCBI Taxonomy" id="1630173"/>
    <lineage>
        <taxon>Bacteria</taxon>
        <taxon>Bacillati</taxon>
        <taxon>Actinomycetota</taxon>
        <taxon>Actinomycetes</taxon>
        <taxon>Bifidobacteriales</taxon>
        <taxon>Bifidobacteriaceae</taxon>
        <taxon>Bifidobacterium</taxon>
    </lineage>
</organism>
<dbReference type="PANTHER" id="PTHR43649">
    <property type="entry name" value="ARABINOSE-BINDING PROTEIN-RELATED"/>
    <property type="match status" value="1"/>
</dbReference>
<sequence>MSDSVRSVHYEISNEGIGGYRLVGHACPVGCMRIHSGGGASSSGDATLWVFNDNNTKPVRDAIERWNKDNPDKKISSETFANDAYKEKIRTAIGSGNAPTMIMSWGGASLKDYADQGSIVDLTDDLKDTVDETVLDSVAEGGYVDGKLYGTSFNGVQPAVLFFNTKVLKEAGVSKEPQTWDELLAAVEKVKATGKTPITLAGGSKWPYLMWAAYLVDRIGGPEVFQKIENGEKGSWDDPAVVEAMTKIQDLVKAGAFGNTYQSLTADDRKDVALLVNDSSAMEMQGSWAYPDFVALNKDFAENTLSFSAFPSVKGGKGDPKDLTGNLSNYFSISSKASESQQKNAIDFLKNNTYSDSMVTSMLETGSVPPVKNVEDTVKKNDTKSGFYSFIYEAASEAPAYQLSWDQALPSDQAETMLNNLEQVFLLQITPQQFVDNMNKTLE</sequence>
<dbReference type="SUPFAM" id="SSF53850">
    <property type="entry name" value="Periplasmic binding protein-like II"/>
    <property type="match status" value="1"/>
</dbReference>
<dbReference type="Pfam" id="PF01547">
    <property type="entry name" value="SBP_bac_1"/>
    <property type="match status" value="1"/>
</dbReference>
<reference evidence="1 2" key="1">
    <citation type="journal article" date="2018" name="Int. J. Syst. Evol. Microbiol.">
        <title>Bifidobacterium catulorum sp. nov., a novel taxon from the faeces of the baby common marmoset (Callithrix jacchus).</title>
        <authorList>
            <person name="Modesto M."/>
            <person name="Michelini S."/>
            <person name="Oki K."/>
            <person name="Biavati B."/>
            <person name="Watanabe K."/>
            <person name="Mattarelli P."/>
        </authorList>
    </citation>
    <scope>NUCLEOTIDE SEQUENCE [LARGE SCALE GENOMIC DNA]</scope>
    <source>
        <strain evidence="1 2">MRM 8.19</strain>
    </source>
</reference>
<dbReference type="AlphaFoldDB" id="A0A2U2MSR5"/>
<name>A0A2U2MSR5_9BIFI</name>
<proteinExistence type="predicted"/>
<keyword evidence="2" id="KW-1185">Reference proteome</keyword>
<comment type="caution">
    <text evidence="1">The sequence shown here is derived from an EMBL/GenBank/DDBJ whole genome shotgun (WGS) entry which is preliminary data.</text>
</comment>
<dbReference type="InterPro" id="IPR006059">
    <property type="entry name" value="SBP"/>
</dbReference>
<dbReference type="EMBL" id="QFFN01000011">
    <property type="protein sequence ID" value="PWG59874.1"/>
    <property type="molecule type" value="Genomic_DNA"/>
</dbReference>
<accession>A0A2U2MSR5</accession>